<gene>
    <name evidence="2" type="ORF">GCM10009742_47090</name>
</gene>
<protein>
    <recommendedName>
        <fullName evidence="4">Membrane protein YesL</fullName>
    </recommendedName>
</protein>
<keyword evidence="1" id="KW-0472">Membrane</keyword>
<dbReference type="RefSeq" id="WP_344194836.1">
    <property type="nucleotide sequence ID" value="NZ_BAAAND010000008.1"/>
</dbReference>
<feature type="transmembrane region" description="Helical" evidence="1">
    <location>
        <begin position="20"/>
        <end position="46"/>
    </location>
</feature>
<keyword evidence="1" id="KW-1133">Transmembrane helix</keyword>
<evidence type="ECO:0000313" key="3">
    <source>
        <dbReference type="Proteomes" id="UP001500190"/>
    </source>
</evidence>
<feature type="transmembrane region" description="Helical" evidence="1">
    <location>
        <begin position="150"/>
        <end position="167"/>
    </location>
</feature>
<reference evidence="2 3" key="1">
    <citation type="journal article" date="2019" name="Int. J. Syst. Evol. Microbiol.">
        <title>The Global Catalogue of Microorganisms (GCM) 10K type strain sequencing project: providing services to taxonomists for standard genome sequencing and annotation.</title>
        <authorList>
            <consortium name="The Broad Institute Genomics Platform"/>
            <consortium name="The Broad Institute Genome Sequencing Center for Infectious Disease"/>
            <person name="Wu L."/>
            <person name="Ma J."/>
        </authorList>
    </citation>
    <scope>NUCLEOTIDE SEQUENCE [LARGE SCALE GENOMIC DNA]</scope>
    <source>
        <strain evidence="2 3">JCM 14304</strain>
    </source>
</reference>
<keyword evidence="1" id="KW-0812">Transmembrane</keyword>
<keyword evidence="3" id="KW-1185">Reference proteome</keyword>
<sequence>MSARRRPDAGRLYAGRFTAFADMLFLGLLVTVGSLGIVTWFVALAAGADLARQRETHDVTVSVRTYAARWKAALRTGWGGVVVPTAGLLVLVIDAFAVGAGLDRPQVVVPLTVAAVVAGALALRCAAAWRPGRTWRVCVEDALRAARDDVRGTALLAGAVLVGGLLVVSVPPIGLVVPGLLALAGAALVRQH</sequence>
<evidence type="ECO:0000313" key="2">
    <source>
        <dbReference type="EMBL" id="GAA1594962.1"/>
    </source>
</evidence>
<dbReference type="Proteomes" id="UP001500190">
    <property type="component" value="Unassembled WGS sequence"/>
</dbReference>
<dbReference type="EMBL" id="BAAAND010000008">
    <property type="protein sequence ID" value="GAA1594962.1"/>
    <property type="molecule type" value="Genomic_DNA"/>
</dbReference>
<name>A0ABN2E376_9ACTN</name>
<organism evidence="2 3">
    <name type="scientific">Kribbella karoonensis</name>
    <dbReference type="NCBI Taxonomy" id="324851"/>
    <lineage>
        <taxon>Bacteria</taxon>
        <taxon>Bacillati</taxon>
        <taxon>Actinomycetota</taxon>
        <taxon>Actinomycetes</taxon>
        <taxon>Propionibacteriales</taxon>
        <taxon>Kribbellaceae</taxon>
        <taxon>Kribbella</taxon>
    </lineage>
</organism>
<evidence type="ECO:0000256" key="1">
    <source>
        <dbReference type="SAM" id="Phobius"/>
    </source>
</evidence>
<proteinExistence type="predicted"/>
<accession>A0ABN2E376</accession>
<feature type="transmembrane region" description="Helical" evidence="1">
    <location>
        <begin position="108"/>
        <end position="129"/>
    </location>
</feature>
<comment type="caution">
    <text evidence="2">The sequence shown here is derived from an EMBL/GenBank/DDBJ whole genome shotgun (WGS) entry which is preliminary data.</text>
</comment>
<feature type="transmembrane region" description="Helical" evidence="1">
    <location>
        <begin position="78"/>
        <end position="102"/>
    </location>
</feature>
<evidence type="ECO:0008006" key="4">
    <source>
        <dbReference type="Google" id="ProtNLM"/>
    </source>
</evidence>